<evidence type="ECO:0000313" key="3">
    <source>
        <dbReference type="Proteomes" id="UP001304300"/>
    </source>
</evidence>
<dbReference type="RefSeq" id="WP_317833848.1">
    <property type="nucleotide sequence ID" value="NZ_CP136920.1"/>
</dbReference>
<protein>
    <submittedName>
        <fullName evidence="2">Uncharacterized protein</fullName>
    </submittedName>
</protein>
<evidence type="ECO:0000256" key="1">
    <source>
        <dbReference type="SAM" id="MobiDB-lite"/>
    </source>
</evidence>
<organism evidence="2 3">
    <name type="scientific">Rubellicoccus peritrichatus</name>
    <dbReference type="NCBI Taxonomy" id="3080537"/>
    <lineage>
        <taxon>Bacteria</taxon>
        <taxon>Pseudomonadati</taxon>
        <taxon>Verrucomicrobiota</taxon>
        <taxon>Opitutia</taxon>
        <taxon>Puniceicoccales</taxon>
        <taxon>Cerasicoccaceae</taxon>
        <taxon>Rubellicoccus</taxon>
    </lineage>
</organism>
<dbReference type="EMBL" id="CP136920">
    <property type="protein sequence ID" value="WOO41369.1"/>
    <property type="molecule type" value="Genomic_DNA"/>
</dbReference>
<keyword evidence="3" id="KW-1185">Reference proteome</keyword>
<name>A0AAQ3L818_9BACT</name>
<accession>A0AAQ3L818</accession>
<proteinExistence type="predicted"/>
<feature type="compositionally biased region" description="Basic and acidic residues" evidence="1">
    <location>
        <begin position="300"/>
        <end position="310"/>
    </location>
</feature>
<reference evidence="2 3" key="1">
    <citation type="submission" date="2023-10" db="EMBL/GenBank/DDBJ databases">
        <title>Rubellicoccus peritrichatus gen. nov., sp. nov., isolated from an algae of coral reef tank.</title>
        <authorList>
            <person name="Luo J."/>
        </authorList>
    </citation>
    <scope>NUCLEOTIDE SEQUENCE [LARGE SCALE GENOMIC DNA]</scope>
    <source>
        <strain evidence="2 3">CR14</strain>
    </source>
</reference>
<feature type="compositionally biased region" description="Low complexity" evidence="1">
    <location>
        <begin position="262"/>
        <end position="273"/>
    </location>
</feature>
<gene>
    <name evidence="2" type="ORF">RZN69_22345</name>
</gene>
<sequence>MSGWKPVHYKRLEQTLQLLSKACVVDAVVEKPTSVVAVEDKPIALAHTPSHSGVADDLLTKQFFNSAKWGTVPNQTSENSITSTVESESSRSIAKADTEVTLTSAPVVTDEISTTAFFQNISWSASLAQEAANGKQVAAADARDYLAKANWESSPADKSSNTESDANAKTVGVFLKSSTWDYKSSDLVKIPSSIAEDTSGSQVSVFMQNARWHEGNAMTSVNQTVAKNFFEEAAWSASSQEPAEPRPLDVEHEGEALKIPMPKVAPPARAKPMAPRPRAPRPVAKNSQPMPPPAASTIETEEKQQDESLHMEISGNPEDAPGETKSIPEHRNILFAGLMSAANTSKRILRNLSNKNPDKE</sequence>
<dbReference type="AlphaFoldDB" id="A0AAQ3L818"/>
<evidence type="ECO:0000313" key="2">
    <source>
        <dbReference type="EMBL" id="WOO41369.1"/>
    </source>
</evidence>
<feature type="region of interest" description="Disordered" evidence="1">
    <location>
        <begin position="262"/>
        <end position="326"/>
    </location>
</feature>
<dbReference type="Proteomes" id="UP001304300">
    <property type="component" value="Chromosome"/>
</dbReference>